<feature type="domain" description="Sigma-54 factor interaction" evidence="8">
    <location>
        <begin position="155"/>
        <end position="384"/>
    </location>
</feature>
<dbReference type="InterPro" id="IPR027417">
    <property type="entry name" value="P-loop_NTPase"/>
</dbReference>
<dbReference type="SUPFAM" id="SSF52540">
    <property type="entry name" value="P-loop containing nucleoside triphosphate hydrolases"/>
    <property type="match status" value="1"/>
</dbReference>
<evidence type="ECO:0000256" key="2">
    <source>
        <dbReference type="ARBA" id="ARBA00022840"/>
    </source>
</evidence>
<organism evidence="11 12">
    <name type="scientific">Desulfoprunum benzoelyticum</name>
    <dbReference type="NCBI Taxonomy" id="1506996"/>
    <lineage>
        <taxon>Bacteria</taxon>
        <taxon>Pseudomonadati</taxon>
        <taxon>Thermodesulfobacteriota</taxon>
        <taxon>Desulfobulbia</taxon>
        <taxon>Desulfobulbales</taxon>
        <taxon>Desulfobulbaceae</taxon>
        <taxon>Desulfoprunum</taxon>
    </lineage>
</organism>
<accession>A0A840V1L8</accession>
<evidence type="ECO:0000259" key="9">
    <source>
        <dbReference type="PROSITE" id="PS50112"/>
    </source>
</evidence>
<dbReference type="FunFam" id="3.40.50.300:FF:000006">
    <property type="entry name" value="DNA-binding transcriptional regulator NtrC"/>
    <property type="match status" value="1"/>
</dbReference>
<gene>
    <name evidence="11" type="ORF">HNQ81_001464</name>
</gene>
<dbReference type="InterPro" id="IPR009057">
    <property type="entry name" value="Homeodomain-like_sf"/>
</dbReference>
<dbReference type="InterPro" id="IPR035965">
    <property type="entry name" value="PAS-like_dom_sf"/>
</dbReference>
<dbReference type="InterPro" id="IPR002078">
    <property type="entry name" value="Sigma_54_int"/>
</dbReference>
<name>A0A840V1L8_9BACT</name>
<reference evidence="11 12" key="1">
    <citation type="submission" date="2020-08" db="EMBL/GenBank/DDBJ databases">
        <title>Genomic Encyclopedia of Type Strains, Phase IV (KMG-IV): sequencing the most valuable type-strain genomes for metagenomic binning, comparative biology and taxonomic classification.</title>
        <authorList>
            <person name="Goeker M."/>
        </authorList>
    </citation>
    <scope>NUCLEOTIDE SEQUENCE [LARGE SCALE GENOMIC DNA]</scope>
    <source>
        <strain evidence="11 12">DSM 28570</strain>
    </source>
</reference>
<dbReference type="EMBL" id="JACHEO010000006">
    <property type="protein sequence ID" value="MBB5347740.1"/>
    <property type="molecule type" value="Genomic_DNA"/>
</dbReference>
<dbReference type="PROSITE" id="PS50113">
    <property type="entry name" value="PAC"/>
    <property type="match status" value="1"/>
</dbReference>
<proteinExistence type="predicted"/>
<keyword evidence="4" id="KW-0238">DNA-binding</keyword>
<dbReference type="PROSITE" id="PS50112">
    <property type="entry name" value="PAS"/>
    <property type="match status" value="1"/>
</dbReference>
<evidence type="ECO:0000256" key="7">
    <source>
        <dbReference type="SAM" id="MobiDB-lite"/>
    </source>
</evidence>
<dbReference type="SMART" id="SM00091">
    <property type="entry name" value="PAS"/>
    <property type="match status" value="1"/>
</dbReference>
<dbReference type="GO" id="GO:0043565">
    <property type="term" value="F:sequence-specific DNA binding"/>
    <property type="evidence" value="ECO:0007669"/>
    <property type="project" value="InterPro"/>
</dbReference>
<dbReference type="PROSITE" id="PS50045">
    <property type="entry name" value="SIGMA54_INTERACT_4"/>
    <property type="match status" value="1"/>
</dbReference>
<dbReference type="CDD" id="cd00130">
    <property type="entry name" value="PAS"/>
    <property type="match status" value="1"/>
</dbReference>
<dbReference type="InterPro" id="IPR002197">
    <property type="entry name" value="HTH_Fis"/>
</dbReference>
<dbReference type="PROSITE" id="PS00675">
    <property type="entry name" value="SIGMA54_INTERACT_1"/>
    <property type="match status" value="1"/>
</dbReference>
<feature type="region of interest" description="Disordered" evidence="7">
    <location>
        <begin position="1"/>
        <end position="26"/>
    </location>
</feature>
<dbReference type="Gene3D" id="3.40.50.300">
    <property type="entry name" value="P-loop containing nucleotide triphosphate hydrolases"/>
    <property type="match status" value="1"/>
</dbReference>
<dbReference type="PANTHER" id="PTHR32071:SF113">
    <property type="entry name" value="ALGINATE BIOSYNTHESIS TRANSCRIPTIONAL REGULATORY PROTEIN ALGB"/>
    <property type="match status" value="1"/>
</dbReference>
<dbReference type="Gene3D" id="3.30.450.20">
    <property type="entry name" value="PAS domain"/>
    <property type="match status" value="1"/>
</dbReference>
<dbReference type="PANTHER" id="PTHR32071">
    <property type="entry name" value="TRANSCRIPTIONAL REGULATORY PROTEIN"/>
    <property type="match status" value="1"/>
</dbReference>
<evidence type="ECO:0000256" key="5">
    <source>
        <dbReference type="ARBA" id="ARBA00023159"/>
    </source>
</evidence>
<dbReference type="InterPro" id="IPR025943">
    <property type="entry name" value="Sigma_54_int_dom_ATP-bd_2"/>
</dbReference>
<dbReference type="InterPro" id="IPR000014">
    <property type="entry name" value="PAS"/>
</dbReference>
<evidence type="ECO:0000256" key="4">
    <source>
        <dbReference type="ARBA" id="ARBA00023125"/>
    </source>
</evidence>
<dbReference type="Pfam" id="PF02954">
    <property type="entry name" value="HTH_8"/>
    <property type="match status" value="1"/>
</dbReference>
<keyword evidence="1" id="KW-0547">Nucleotide-binding</keyword>
<dbReference type="InterPro" id="IPR025662">
    <property type="entry name" value="Sigma_54_int_dom_ATP-bd_1"/>
</dbReference>
<evidence type="ECO:0000313" key="12">
    <source>
        <dbReference type="Proteomes" id="UP000539642"/>
    </source>
</evidence>
<dbReference type="CDD" id="cd00009">
    <property type="entry name" value="AAA"/>
    <property type="match status" value="1"/>
</dbReference>
<dbReference type="PROSITE" id="PS00676">
    <property type="entry name" value="SIGMA54_INTERACT_2"/>
    <property type="match status" value="1"/>
</dbReference>
<dbReference type="AlphaFoldDB" id="A0A840V1L8"/>
<dbReference type="GO" id="GO:0005524">
    <property type="term" value="F:ATP binding"/>
    <property type="evidence" value="ECO:0007669"/>
    <property type="project" value="UniProtKB-KW"/>
</dbReference>
<sequence length="470" mass="51470">MPEATSDEGRATAMGTKKPANTTPASTEAILESISDGVFTVDRDWNVASFNRAAEEITGIPRREAIGRPCSEVLRSNMCGDHCPLQQTLTSGRPIIGRSGYFINADGDRIPISISTAVLRDSGGTVIGGAETFRDLSEVEALRQELNGKAHVGDLTSRSPVMQKLFAILPAIAASPSTVLVLGETGTGKELVAHTLHDLSPRSRRPFIAVNCGALPDTLLESELFGYKAGAFTGAAKDKQGRFALAEGGTIFLDEIGDITPALQVRLLRVLQEKCYEPLGAVRSETTNARVVVATNRDLTALVKKDLFREDLYYRINIIRIELPALRHRKEDIPLLVDRFIDRFNRRQQKAVTGISTEALSLLMTHDWPGNIRELENLVERAFILCTEGNIDLAHLPGELLPHHPATAGKSNLRTVRSTVDAQAIQTALERNGFNRLAAARELGIHKTTLFRRLKKLGIPLPVKDGRNRR</sequence>
<evidence type="ECO:0000256" key="6">
    <source>
        <dbReference type="ARBA" id="ARBA00023163"/>
    </source>
</evidence>
<dbReference type="InterPro" id="IPR058031">
    <property type="entry name" value="AAA_lid_NorR"/>
</dbReference>
<evidence type="ECO:0000313" key="11">
    <source>
        <dbReference type="EMBL" id="MBB5347740.1"/>
    </source>
</evidence>
<dbReference type="Gene3D" id="1.10.10.60">
    <property type="entry name" value="Homeodomain-like"/>
    <property type="match status" value="1"/>
</dbReference>
<protein>
    <submittedName>
        <fullName evidence="11">PAS domain S-box-containing protein</fullName>
    </submittedName>
</protein>
<dbReference type="Pfam" id="PF25601">
    <property type="entry name" value="AAA_lid_14"/>
    <property type="match status" value="1"/>
</dbReference>
<dbReference type="SMART" id="SM00382">
    <property type="entry name" value="AAA"/>
    <property type="match status" value="1"/>
</dbReference>
<dbReference type="NCBIfam" id="TIGR00229">
    <property type="entry name" value="sensory_box"/>
    <property type="match status" value="1"/>
</dbReference>
<evidence type="ECO:0000259" key="10">
    <source>
        <dbReference type="PROSITE" id="PS50113"/>
    </source>
</evidence>
<keyword evidence="12" id="KW-1185">Reference proteome</keyword>
<dbReference type="Proteomes" id="UP000539642">
    <property type="component" value="Unassembled WGS sequence"/>
</dbReference>
<dbReference type="InterPro" id="IPR000700">
    <property type="entry name" value="PAS-assoc_C"/>
</dbReference>
<feature type="domain" description="PAS" evidence="9">
    <location>
        <begin position="23"/>
        <end position="68"/>
    </location>
</feature>
<dbReference type="GO" id="GO:0006355">
    <property type="term" value="P:regulation of DNA-templated transcription"/>
    <property type="evidence" value="ECO:0007669"/>
    <property type="project" value="InterPro"/>
</dbReference>
<evidence type="ECO:0000256" key="1">
    <source>
        <dbReference type="ARBA" id="ARBA00022741"/>
    </source>
</evidence>
<keyword evidence="2" id="KW-0067">ATP-binding</keyword>
<dbReference type="PRINTS" id="PR01590">
    <property type="entry name" value="HTHFIS"/>
</dbReference>
<dbReference type="Gene3D" id="1.10.8.60">
    <property type="match status" value="1"/>
</dbReference>
<dbReference type="InterPro" id="IPR025944">
    <property type="entry name" value="Sigma_54_int_dom_CS"/>
</dbReference>
<dbReference type="SUPFAM" id="SSF55785">
    <property type="entry name" value="PYP-like sensor domain (PAS domain)"/>
    <property type="match status" value="1"/>
</dbReference>
<evidence type="ECO:0000259" key="8">
    <source>
        <dbReference type="PROSITE" id="PS50045"/>
    </source>
</evidence>
<dbReference type="Pfam" id="PF00158">
    <property type="entry name" value="Sigma54_activat"/>
    <property type="match status" value="1"/>
</dbReference>
<keyword evidence="6" id="KW-0804">Transcription</keyword>
<dbReference type="PROSITE" id="PS00688">
    <property type="entry name" value="SIGMA54_INTERACT_3"/>
    <property type="match status" value="1"/>
</dbReference>
<dbReference type="SUPFAM" id="SSF46689">
    <property type="entry name" value="Homeodomain-like"/>
    <property type="match status" value="1"/>
</dbReference>
<keyword evidence="3" id="KW-0805">Transcription regulation</keyword>
<evidence type="ECO:0000256" key="3">
    <source>
        <dbReference type="ARBA" id="ARBA00023015"/>
    </source>
</evidence>
<feature type="domain" description="PAC" evidence="10">
    <location>
        <begin position="96"/>
        <end position="148"/>
    </location>
</feature>
<dbReference type="Pfam" id="PF13426">
    <property type="entry name" value="PAS_9"/>
    <property type="match status" value="1"/>
</dbReference>
<keyword evidence="5" id="KW-0010">Activator</keyword>
<dbReference type="FunFam" id="1.10.8.60:FF:000014">
    <property type="entry name" value="DNA-binding transcriptional regulator NtrC"/>
    <property type="match status" value="1"/>
</dbReference>
<comment type="caution">
    <text evidence="11">The sequence shown here is derived from an EMBL/GenBank/DDBJ whole genome shotgun (WGS) entry which is preliminary data.</text>
</comment>
<dbReference type="InterPro" id="IPR003593">
    <property type="entry name" value="AAA+_ATPase"/>
</dbReference>